<protein>
    <submittedName>
        <fullName evidence="2">Uncharacterized protein</fullName>
    </submittedName>
</protein>
<gene>
    <name evidence="2" type="ORF">EYF80_020727</name>
</gene>
<dbReference type="EMBL" id="SRLO01000181">
    <property type="protein sequence ID" value="TNN69024.1"/>
    <property type="molecule type" value="Genomic_DNA"/>
</dbReference>
<comment type="caution">
    <text evidence="2">The sequence shown here is derived from an EMBL/GenBank/DDBJ whole genome shotgun (WGS) entry which is preliminary data.</text>
</comment>
<keyword evidence="3" id="KW-1185">Reference proteome</keyword>
<evidence type="ECO:0000256" key="1">
    <source>
        <dbReference type="SAM" id="MobiDB-lite"/>
    </source>
</evidence>
<reference evidence="2 3" key="1">
    <citation type="submission" date="2019-03" db="EMBL/GenBank/DDBJ databases">
        <title>First draft genome of Liparis tanakae, snailfish: a comprehensive survey of snailfish specific genes.</title>
        <authorList>
            <person name="Kim W."/>
            <person name="Song I."/>
            <person name="Jeong J.-H."/>
            <person name="Kim D."/>
            <person name="Kim S."/>
            <person name="Ryu S."/>
            <person name="Song J.Y."/>
            <person name="Lee S.K."/>
        </authorList>
    </citation>
    <scope>NUCLEOTIDE SEQUENCE [LARGE SCALE GENOMIC DNA]</scope>
    <source>
        <tissue evidence="2">Muscle</tissue>
    </source>
</reference>
<evidence type="ECO:0000313" key="2">
    <source>
        <dbReference type="EMBL" id="TNN69024.1"/>
    </source>
</evidence>
<sequence length="91" mass="9335">MGLIQASVVTPCHGHVFLAHFPAACRKQLVEEKLLTPAATGTPLFSVAAVAGSSGPRGGTLLDYPLSKRTEEDHETPSPSCLGGNPTPAGL</sequence>
<feature type="compositionally biased region" description="Basic and acidic residues" evidence="1">
    <location>
        <begin position="66"/>
        <end position="76"/>
    </location>
</feature>
<feature type="region of interest" description="Disordered" evidence="1">
    <location>
        <begin position="53"/>
        <end position="91"/>
    </location>
</feature>
<name>A0A4Z2HVI6_9TELE</name>
<proteinExistence type="predicted"/>
<evidence type="ECO:0000313" key="3">
    <source>
        <dbReference type="Proteomes" id="UP000314294"/>
    </source>
</evidence>
<accession>A0A4Z2HVI6</accession>
<dbReference type="AlphaFoldDB" id="A0A4Z2HVI6"/>
<organism evidence="2 3">
    <name type="scientific">Liparis tanakae</name>
    <name type="common">Tanaka's snailfish</name>
    <dbReference type="NCBI Taxonomy" id="230148"/>
    <lineage>
        <taxon>Eukaryota</taxon>
        <taxon>Metazoa</taxon>
        <taxon>Chordata</taxon>
        <taxon>Craniata</taxon>
        <taxon>Vertebrata</taxon>
        <taxon>Euteleostomi</taxon>
        <taxon>Actinopterygii</taxon>
        <taxon>Neopterygii</taxon>
        <taxon>Teleostei</taxon>
        <taxon>Neoteleostei</taxon>
        <taxon>Acanthomorphata</taxon>
        <taxon>Eupercaria</taxon>
        <taxon>Perciformes</taxon>
        <taxon>Cottioidei</taxon>
        <taxon>Cottales</taxon>
        <taxon>Liparidae</taxon>
        <taxon>Liparis</taxon>
    </lineage>
</organism>
<dbReference type="Proteomes" id="UP000314294">
    <property type="component" value="Unassembled WGS sequence"/>
</dbReference>